<dbReference type="Proteomes" id="UP000053647">
    <property type="component" value="Unassembled WGS sequence"/>
</dbReference>
<reference evidence="2 3" key="1">
    <citation type="submission" date="2014-06" db="EMBL/GenBank/DDBJ databases">
        <authorList>
            <consortium name="DOE Joint Genome Institute"/>
            <person name="Kuo A."/>
            <person name="Kohler A."/>
            <person name="Nagy L.G."/>
            <person name="Floudas D."/>
            <person name="Copeland A."/>
            <person name="Barry K.W."/>
            <person name="Cichocki N."/>
            <person name="Veneault-Fourrey C."/>
            <person name="LaButti K."/>
            <person name="Lindquist E.A."/>
            <person name="Lipzen A."/>
            <person name="Lundell T."/>
            <person name="Morin E."/>
            <person name="Murat C."/>
            <person name="Sun H."/>
            <person name="Tunlid A."/>
            <person name="Henrissat B."/>
            <person name="Grigoriev I.V."/>
            <person name="Hibbett D.S."/>
            <person name="Martin F."/>
            <person name="Nordberg H.P."/>
            <person name="Cantor M.N."/>
            <person name="Hua S.X."/>
        </authorList>
    </citation>
    <scope>NUCLEOTIDE SEQUENCE [LARGE SCALE GENOMIC DNA]</scope>
    <source>
        <strain evidence="2 3">ATCC 200175</strain>
    </source>
</reference>
<evidence type="ECO:0000256" key="1">
    <source>
        <dbReference type="SAM" id="MobiDB-lite"/>
    </source>
</evidence>
<feature type="compositionally biased region" description="Basic and acidic residues" evidence="1">
    <location>
        <begin position="1"/>
        <end position="12"/>
    </location>
</feature>
<organism evidence="2 3">
    <name type="scientific">Paxillus involutus ATCC 200175</name>
    <dbReference type="NCBI Taxonomy" id="664439"/>
    <lineage>
        <taxon>Eukaryota</taxon>
        <taxon>Fungi</taxon>
        <taxon>Dikarya</taxon>
        <taxon>Basidiomycota</taxon>
        <taxon>Agaricomycotina</taxon>
        <taxon>Agaricomycetes</taxon>
        <taxon>Agaricomycetidae</taxon>
        <taxon>Boletales</taxon>
        <taxon>Paxilineae</taxon>
        <taxon>Paxillaceae</taxon>
        <taxon>Paxillus</taxon>
    </lineage>
</organism>
<keyword evidence="3" id="KW-1185">Reference proteome</keyword>
<dbReference type="EMBL" id="KN819864">
    <property type="protein sequence ID" value="KIJ07524.1"/>
    <property type="molecule type" value="Genomic_DNA"/>
</dbReference>
<proteinExistence type="predicted"/>
<evidence type="ECO:0000313" key="2">
    <source>
        <dbReference type="EMBL" id="KIJ07524.1"/>
    </source>
</evidence>
<protein>
    <submittedName>
        <fullName evidence="2">Uncharacterized protein</fullName>
    </submittedName>
</protein>
<sequence>MNGDVRDNEEKSTVAARRTLGVSQGSSQRSGQSWRWGANPSRATKGPIGRSEFERLVDWSQIGRFKGSASRRRAEKLRRAALSDVGKPTQGVAQGWPSCADHCQRARISTPSQHKGWDTSSNI</sequence>
<evidence type="ECO:0000313" key="3">
    <source>
        <dbReference type="Proteomes" id="UP000053647"/>
    </source>
</evidence>
<dbReference type="AlphaFoldDB" id="A0A0C9SN93"/>
<feature type="region of interest" description="Disordered" evidence="1">
    <location>
        <begin position="1"/>
        <end position="49"/>
    </location>
</feature>
<gene>
    <name evidence="2" type="ORF">PAXINDRAFT_19292</name>
</gene>
<name>A0A0C9SN93_PAXIN</name>
<dbReference type="HOGENOM" id="CLU_2015968_0_0_1"/>
<reference evidence="3" key="2">
    <citation type="submission" date="2015-01" db="EMBL/GenBank/DDBJ databases">
        <title>Evolutionary Origins and Diversification of the Mycorrhizal Mutualists.</title>
        <authorList>
            <consortium name="DOE Joint Genome Institute"/>
            <consortium name="Mycorrhizal Genomics Consortium"/>
            <person name="Kohler A."/>
            <person name="Kuo A."/>
            <person name="Nagy L.G."/>
            <person name="Floudas D."/>
            <person name="Copeland A."/>
            <person name="Barry K.W."/>
            <person name="Cichocki N."/>
            <person name="Veneault-Fourrey C."/>
            <person name="LaButti K."/>
            <person name="Lindquist E.A."/>
            <person name="Lipzen A."/>
            <person name="Lundell T."/>
            <person name="Morin E."/>
            <person name="Murat C."/>
            <person name="Riley R."/>
            <person name="Ohm R."/>
            <person name="Sun H."/>
            <person name="Tunlid A."/>
            <person name="Henrissat B."/>
            <person name="Grigoriev I.V."/>
            <person name="Hibbett D.S."/>
            <person name="Martin F."/>
        </authorList>
    </citation>
    <scope>NUCLEOTIDE SEQUENCE [LARGE SCALE GENOMIC DNA]</scope>
    <source>
        <strain evidence="3">ATCC 200175</strain>
    </source>
</reference>
<accession>A0A0C9SN93</accession>
<feature type="compositionally biased region" description="Low complexity" evidence="1">
    <location>
        <begin position="23"/>
        <end position="37"/>
    </location>
</feature>